<dbReference type="AlphaFoldDB" id="A0A0G1MEB3"/>
<feature type="transmembrane region" description="Helical" evidence="5">
    <location>
        <begin position="9"/>
        <end position="27"/>
    </location>
</feature>
<evidence type="ECO:0000259" key="6">
    <source>
        <dbReference type="Pfam" id="PF01794"/>
    </source>
</evidence>
<keyword evidence="2 5" id="KW-0812">Transmembrane</keyword>
<reference evidence="7 8" key="1">
    <citation type="journal article" date="2015" name="Nature">
        <title>rRNA introns, odd ribosomes, and small enigmatic genomes across a large radiation of phyla.</title>
        <authorList>
            <person name="Brown C.T."/>
            <person name="Hug L.A."/>
            <person name="Thomas B.C."/>
            <person name="Sharon I."/>
            <person name="Castelle C.J."/>
            <person name="Singh A."/>
            <person name="Wilkins M.J."/>
            <person name="Williams K.H."/>
            <person name="Banfield J.F."/>
        </authorList>
    </citation>
    <scope>NUCLEOTIDE SEQUENCE [LARGE SCALE GENOMIC DNA]</scope>
</reference>
<sequence length="234" mass="26036">MNREQVRQYLVAMATAAGIVMFLAIYLTLRRGYFDLAIVNKSLASGSLALLGIVLLLGPLSRLYQRFDKWVNYRKELGILAFFLGAAHVYLSMFPLARGGPFGLYLSRPLIAYSGLLGLLIMAVLFVISFEKIKSKIDTAKWWKTQYVGVRIAAIAILVHMTLFKYAEWLNWLKGETGKIAIPAWPPASLLIAVFSGFVLLVKISELAGQRLGQKLTPVWLAAAAGILAWLFVR</sequence>
<evidence type="ECO:0000256" key="5">
    <source>
        <dbReference type="SAM" id="Phobius"/>
    </source>
</evidence>
<accession>A0A0G1MEB3</accession>
<comment type="caution">
    <text evidence="7">The sequence shown here is derived from an EMBL/GenBank/DDBJ whole genome shotgun (WGS) entry which is preliminary data.</text>
</comment>
<feature type="transmembrane region" description="Helical" evidence="5">
    <location>
        <begin position="148"/>
        <end position="164"/>
    </location>
</feature>
<dbReference type="EMBL" id="LCKX01000033">
    <property type="protein sequence ID" value="KKU06442.1"/>
    <property type="molecule type" value="Genomic_DNA"/>
</dbReference>
<dbReference type="GO" id="GO:0016020">
    <property type="term" value="C:membrane"/>
    <property type="evidence" value="ECO:0007669"/>
    <property type="project" value="UniProtKB-SubCell"/>
</dbReference>
<evidence type="ECO:0000256" key="2">
    <source>
        <dbReference type="ARBA" id="ARBA00022692"/>
    </source>
</evidence>
<comment type="subcellular location">
    <subcellularLocation>
        <location evidence="1">Membrane</location>
        <topology evidence="1">Multi-pass membrane protein</topology>
    </subcellularLocation>
</comment>
<feature type="transmembrane region" description="Helical" evidence="5">
    <location>
        <begin position="110"/>
        <end position="128"/>
    </location>
</feature>
<feature type="transmembrane region" description="Helical" evidence="5">
    <location>
        <begin position="216"/>
        <end position="233"/>
    </location>
</feature>
<feature type="domain" description="Ferric oxidoreductase" evidence="6">
    <location>
        <begin position="47"/>
        <end position="156"/>
    </location>
</feature>
<evidence type="ECO:0000256" key="4">
    <source>
        <dbReference type="ARBA" id="ARBA00023136"/>
    </source>
</evidence>
<dbReference type="Pfam" id="PF01794">
    <property type="entry name" value="Ferric_reduct"/>
    <property type="match status" value="1"/>
</dbReference>
<feature type="transmembrane region" description="Helical" evidence="5">
    <location>
        <begin position="184"/>
        <end position="204"/>
    </location>
</feature>
<evidence type="ECO:0000256" key="1">
    <source>
        <dbReference type="ARBA" id="ARBA00004141"/>
    </source>
</evidence>
<dbReference type="Proteomes" id="UP000033999">
    <property type="component" value="Unassembled WGS sequence"/>
</dbReference>
<evidence type="ECO:0000313" key="7">
    <source>
        <dbReference type="EMBL" id="KKU06442.1"/>
    </source>
</evidence>
<dbReference type="InterPro" id="IPR013130">
    <property type="entry name" value="Fe3_Rdtase_TM_dom"/>
</dbReference>
<evidence type="ECO:0000313" key="8">
    <source>
        <dbReference type="Proteomes" id="UP000033999"/>
    </source>
</evidence>
<feature type="transmembrane region" description="Helical" evidence="5">
    <location>
        <begin position="47"/>
        <end position="65"/>
    </location>
</feature>
<evidence type="ECO:0000256" key="3">
    <source>
        <dbReference type="ARBA" id="ARBA00022989"/>
    </source>
</evidence>
<proteinExistence type="predicted"/>
<feature type="transmembrane region" description="Helical" evidence="5">
    <location>
        <begin position="77"/>
        <end position="98"/>
    </location>
</feature>
<protein>
    <submittedName>
        <fullName evidence="7">Putative membrane protein fused with a rieske [2Fe-2S]-like protein</fullName>
    </submittedName>
</protein>
<keyword evidence="3 5" id="KW-1133">Transmembrane helix</keyword>
<organism evidence="7 8">
    <name type="scientific">Candidatus Magasanikbacteria bacterium GW2011_GWA2_45_39</name>
    <dbReference type="NCBI Taxonomy" id="1619041"/>
    <lineage>
        <taxon>Bacteria</taxon>
        <taxon>Candidatus Magasanikiibacteriota</taxon>
    </lineage>
</organism>
<name>A0A0G1MEB3_9BACT</name>
<gene>
    <name evidence="7" type="ORF">UX10_C0033G0008</name>
</gene>
<keyword evidence="4 5" id="KW-0472">Membrane</keyword>